<comment type="caution">
    <text evidence="2">The sequence shown here is derived from an EMBL/GenBank/DDBJ whole genome shotgun (WGS) entry which is preliminary data.</text>
</comment>
<feature type="transmembrane region" description="Helical" evidence="1">
    <location>
        <begin position="34"/>
        <end position="60"/>
    </location>
</feature>
<protein>
    <recommendedName>
        <fullName evidence="4">ABC-2 family transporter protein</fullName>
    </recommendedName>
</protein>
<keyword evidence="1" id="KW-0472">Membrane</keyword>
<evidence type="ECO:0008006" key="4">
    <source>
        <dbReference type="Google" id="ProtNLM"/>
    </source>
</evidence>
<dbReference type="RefSeq" id="WP_186935483.1">
    <property type="nucleotide sequence ID" value="NZ_JACOPS010000003.1"/>
</dbReference>
<keyword evidence="1" id="KW-1133">Transmembrane helix</keyword>
<keyword evidence="3" id="KW-1185">Reference proteome</keyword>
<accession>A0ABR7HLC9</accession>
<dbReference type="Proteomes" id="UP000636755">
    <property type="component" value="Unassembled WGS sequence"/>
</dbReference>
<feature type="transmembrane region" description="Helical" evidence="1">
    <location>
        <begin position="144"/>
        <end position="171"/>
    </location>
</feature>
<feature type="transmembrane region" description="Helical" evidence="1">
    <location>
        <begin position="101"/>
        <end position="124"/>
    </location>
</feature>
<evidence type="ECO:0000313" key="3">
    <source>
        <dbReference type="Proteomes" id="UP000636755"/>
    </source>
</evidence>
<evidence type="ECO:0000313" key="2">
    <source>
        <dbReference type="EMBL" id="MBC5728333.1"/>
    </source>
</evidence>
<dbReference type="EMBL" id="JACOPS010000003">
    <property type="protein sequence ID" value="MBC5728333.1"/>
    <property type="molecule type" value="Genomic_DNA"/>
</dbReference>
<keyword evidence="1" id="KW-0812">Transmembrane</keyword>
<organism evidence="2 3">
    <name type="scientific">Ruminococcus intestinalis</name>
    <dbReference type="NCBI Taxonomy" id="2763066"/>
    <lineage>
        <taxon>Bacteria</taxon>
        <taxon>Bacillati</taxon>
        <taxon>Bacillota</taxon>
        <taxon>Clostridia</taxon>
        <taxon>Eubacteriales</taxon>
        <taxon>Oscillospiraceae</taxon>
        <taxon>Ruminococcus</taxon>
    </lineage>
</organism>
<sequence length="176" mass="19068">MFICSFICNDFDNGILKNIISRGYSRQSIFTAKFMAVIVSTLFMVILNLVAVFAVSSALYHNIGSIYALFIPQLIILVFGLISFAGIFFMLCSIFKKSAPAIVVSLLALLALPTGISIISSYLHINLSCLWLGNAVSTLAVNNISVQTLLASGVCIIVYLVVSYIVSISVVKKLEV</sequence>
<gene>
    <name evidence="2" type="ORF">H8R91_07355</name>
</gene>
<evidence type="ECO:0000256" key="1">
    <source>
        <dbReference type="SAM" id="Phobius"/>
    </source>
</evidence>
<name>A0ABR7HLC9_9FIRM</name>
<feature type="transmembrane region" description="Helical" evidence="1">
    <location>
        <begin position="66"/>
        <end position="89"/>
    </location>
</feature>
<proteinExistence type="predicted"/>
<reference evidence="2 3" key="1">
    <citation type="submission" date="2020-08" db="EMBL/GenBank/DDBJ databases">
        <title>Genome public.</title>
        <authorList>
            <person name="Liu C."/>
            <person name="Sun Q."/>
        </authorList>
    </citation>
    <scope>NUCLEOTIDE SEQUENCE [LARGE SCALE GENOMIC DNA]</scope>
    <source>
        <strain evidence="2 3">NSJ-71</strain>
    </source>
</reference>